<keyword evidence="1" id="KW-0547">Nucleotide-binding</keyword>
<proteinExistence type="predicted"/>
<dbReference type="RefSeq" id="WP_377928676.1">
    <property type="nucleotide sequence ID" value="NZ_JBHUEM010000020.1"/>
</dbReference>
<evidence type="ECO:0000256" key="1">
    <source>
        <dbReference type="PROSITE-ProRule" id="PRU10141"/>
    </source>
</evidence>
<dbReference type="SUPFAM" id="SSF56112">
    <property type="entry name" value="Protein kinase-like (PK-like)"/>
    <property type="match status" value="1"/>
</dbReference>
<dbReference type="Gene3D" id="1.10.510.10">
    <property type="entry name" value="Transferase(Phosphotransferase) domain 1"/>
    <property type="match status" value="1"/>
</dbReference>
<evidence type="ECO:0000313" key="3">
    <source>
        <dbReference type="EMBL" id="MFD1737468.1"/>
    </source>
</evidence>
<reference evidence="4" key="1">
    <citation type="journal article" date="2019" name="Int. J. Syst. Evol. Microbiol.">
        <title>The Global Catalogue of Microorganisms (GCM) 10K type strain sequencing project: providing services to taxonomists for standard genome sequencing and annotation.</title>
        <authorList>
            <consortium name="The Broad Institute Genomics Platform"/>
            <consortium name="The Broad Institute Genome Sequencing Center for Infectious Disease"/>
            <person name="Wu L."/>
            <person name="Ma J."/>
        </authorList>
    </citation>
    <scope>NUCLEOTIDE SEQUENCE [LARGE SCALE GENOMIC DNA]</scope>
    <source>
        <strain evidence="4">CCUG 49339</strain>
    </source>
</reference>
<dbReference type="PANTHER" id="PTHR24347">
    <property type="entry name" value="SERINE/THREONINE-PROTEIN KINASE"/>
    <property type="match status" value="1"/>
</dbReference>
<evidence type="ECO:0000313" key="4">
    <source>
        <dbReference type="Proteomes" id="UP001597214"/>
    </source>
</evidence>
<dbReference type="Gene3D" id="3.30.200.20">
    <property type="entry name" value="Phosphorylase Kinase, domain 1"/>
    <property type="match status" value="1"/>
</dbReference>
<organism evidence="3 4">
    <name type="scientific">Bacillus salitolerans</name>
    <dbReference type="NCBI Taxonomy" id="1437434"/>
    <lineage>
        <taxon>Bacteria</taxon>
        <taxon>Bacillati</taxon>
        <taxon>Bacillota</taxon>
        <taxon>Bacilli</taxon>
        <taxon>Bacillales</taxon>
        <taxon>Bacillaceae</taxon>
        <taxon>Bacillus</taxon>
    </lineage>
</organism>
<keyword evidence="3" id="KW-0418">Kinase</keyword>
<dbReference type="Proteomes" id="UP001597214">
    <property type="component" value="Unassembled WGS sequence"/>
</dbReference>
<name>A0ABW4LS16_9BACI</name>
<feature type="domain" description="Protein kinase" evidence="2">
    <location>
        <begin position="23"/>
        <end position="265"/>
    </location>
</feature>
<dbReference type="InterPro" id="IPR020635">
    <property type="entry name" value="Tyr_kinase_cat_dom"/>
</dbReference>
<dbReference type="PROSITE" id="PS50011">
    <property type="entry name" value="PROTEIN_KINASE_DOM"/>
    <property type="match status" value="1"/>
</dbReference>
<dbReference type="PROSITE" id="PS00107">
    <property type="entry name" value="PROTEIN_KINASE_ATP"/>
    <property type="match status" value="1"/>
</dbReference>
<accession>A0ABW4LS16</accession>
<keyword evidence="3" id="KW-0808">Transferase</keyword>
<sequence length="265" mass="31730">MISHLSELFEHYYLKGSRIKEQYQVIRILGKGSYGIAYLANDLRTNKKVVVKQQKKRRLKRKKNLLANEGYILKSLSHYAIPEFIDLFHYNHNLFLVMDYIEGKNVEELIFYEGKTFTEKESFHLVLKILYVLKYLHENQIAHRDIRLPNILLNGDEVFIIDFGLAVFKNPDGNEVMNEEYSQKNRIYHEKTYTSDFYDIGHFLLFLLYSNYQPKKKEETSWEEELTLDDQTRKIIRKLLNIDSNYENIQEIIADIHSYLKKETK</sequence>
<keyword evidence="1" id="KW-0067">ATP-binding</keyword>
<comment type="caution">
    <text evidence="3">The sequence shown here is derived from an EMBL/GenBank/DDBJ whole genome shotgun (WGS) entry which is preliminary data.</text>
</comment>
<keyword evidence="4" id="KW-1185">Reference proteome</keyword>
<dbReference type="Pfam" id="PF00069">
    <property type="entry name" value="Pkinase"/>
    <property type="match status" value="1"/>
</dbReference>
<gene>
    <name evidence="3" type="ORF">ACFSCX_12980</name>
</gene>
<dbReference type="InterPro" id="IPR011009">
    <property type="entry name" value="Kinase-like_dom_sf"/>
</dbReference>
<feature type="binding site" evidence="1">
    <location>
        <position position="52"/>
    </location>
    <ligand>
        <name>ATP</name>
        <dbReference type="ChEBI" id="CHEBI:30616"/>
    </ligand>
</feature>
<dbReference type="InterPro" id="IPR017441">
    <property type="entry name" value="Protein_kinase_ATP_BS"/>
</dbReference>
<evidence type="ECO:0000259" key="2">
    <source>
        <dbReference type="PROSITE" id="PS50011"/>
    </source>
</evidence>
<dbReference type="SMART" id="SM00219">
    <property type="entry name" value="TyrKc"/>
    <property type="match status" value="1"/>
</dbReference>
<dbReference type="EMBL" id="JBHUEM010000020">
    <property type="protein sequence ID" value="MFD1737468.1"/>
    <property type="molecule type" value="Genomic_DNA"/>
</dbReference>
<dbReference type="InterPro" id="IPR000719">
    <property type="entry name" value="Prot_kinase_dom"/>
</dbReference>
<dbReference type="CDD" id="cd00180">
    <property type="entry name" value="PKc"/>
    <property type="match status" value="1"/>
</dbReference>
<protein>
    <submittedName>
        <fullName evidence="3">Protein kinase</fullName>
    </submittedName>
</protein>
<dbReference type="GO" id="GO:0016301">
    <property type="term" value="F:kinase activity"/>
    <property type="evidence" value="ECO:0007669"/>
    <property type="project" value="UniProtKB-KW"/>
</dbReference>